<dbReference type="PANTHER" id="PTHR32305:SF15">
    <property type="entry name" value="PROTEIN RHSA-RELATED"/>
    <property type="match status" value="1"/>
</dbReference>
<accession>A0A5P3VF11</accession>
<reference evidence="8 9" key="1">
    <citation type="submission" date="2018-09" db="EMBL/GenBank/DDBJ databases">
        <title>Complete genome sequence of Cupriavidus oxalaticus T2, a bacterium capable of phenol tolerance and degradation.</title>
        <authorList>
            <person name="Yan J."/>
        </authorList>
    </citation>
    <scope>NUCLEOTIDE SEQUENCE [LARGE SCALE GENOMIC DNA]</scope>
    <source>
        <strain evidence="8 9">T2</strain>
    </source>
</reference>
<organism evidence="8 9">
    <name type="scientific">Cupriavidus oxalaticus</name>
    <dbReference type="NCBI Taxonomy" id="96344"/>
    <lineage>
        <taxon>Bacteria</taxon>
        <taxon>Pseudomonadati</taxon>
        <taxon>Pseudomonadota</taxon>
        <taxon>Betaproteobacteria</taxon>
        <taxon>Burkholderiales</taxon>
        <taxon>Burkholderiaceae</taxon>
        <taxon>Cupriavidus</taxon>
    </lineage>
</organism>
<dbReference type="PANTHER" id="PTHR32305">
    <property type="match status" value="1"/>
</dbReference>
<dbReference type="RefSeq" id="WP_151070428.1">
    <property type="nucleotide sequence ID" value="NZ_CP032518.1"/>
</dbReference>
<comment type="similarity">
    <text evidence="2">Belongs to the VgrG protein family.</text>
</comment>
<dbReference type="Gene3D" id="2.40.50.230">
    <property type="entry name" value="Gp5 N-terminal domain"/>
    <property type="match status" value="1"/>
</dbReference>
<gene>
    <name evidence="8" type="ORF">D2917_09595</name>
</gene>
<dbReference type="InterPro" id="IPR028244">
    <property type="entry name" value="T6SS_Rhs_Vgr_dom"/>
</dbReference>
<feature type="region of interest" description="Disordered" evidence="4">
    <location>
        <begin position="276"/>
        <end position="305"/>
    </location>
</feature>
<evidence type="ECO:0000256" key="2">
    <source>
        <dbReference type="ARBA" id="ARBA00005558"/>
    </source>
</evidence>
<dbReference type="InterPro" id="IPR050708">
    <property type="entry name" value="T6SS_VgrG/RHS"/>
</dbReference>
<dbReference type="SUPFAM" id="SSF69279">
    <property type="entry name" value="Phage tail proteins"/>
    <property type="match status" value="2"/>
</dbReference>
<dbReference type="AlphaFoldDB" id="A0A5P3VF11"/>
<evidence type="ECO:0000313" key="9">
    <source>
        <dbReference type="Proteomes" id="UP000325743"/>
    </source>
</evidence>
<evidence type="ECO:0000256" key="3">
    <source>
        <dbReference type="ARBA" id="ARBA00022525"/>
    </source>
</evidence>
<evidence type="ECO:0000259" key="5">
    <source>
        <dbReference type="Pfam" id="PF04717"/>
    </source>
</evidence>
<evidence type="ECO:0000259" key="6">
    <source>
        <dbReference type="Pfam" id="PF10106"/>
    </source>
</evidence>
<keyword evidence="3" id="KW-0964">Secreted</keyword>
<dbReference type="Proteomes" id="UP000325743">
    <property type="component" value="Chromosome 1"/>
</dbReference>
<dbReference type="Gene3D" id="4.10.220.110">
    <property type="match status" value="1"/>
</dbReference>
<dbReference type="NCBIfam" id="TIGR03361">
    <property type="entry name" value="VI_Rhs_Vgr"/>
    <property type="match status" value="1"/>
</dbReference>
<evidence type="ECO:0000256" key="4">
    <source>
        <dbReference type="SAM" id="MobiDB-lite"/>
    </source>
</evidence>
<evidence type="ECO:0000313" key="8">
    <source>
        <dbReference type="EMBL" id="QEZ44455.1"/>
    </source>
</evidence>
<dbReference type="Gene3D" id="3.55.50.10">
    <property type="entry name" value="Baseplate protein-like domains"/>
    <property type="match status" value="1"/>
</dbReference>
<evidence type="ECO:0000256" key="1">
    <source>
        <dbReference type="ARBA" id="ARBA00004613"/>
    </source>
</evidence>
<feature type="domain" description="Gp5/Type VI secretion system Vgr protein OB-fold" evidence="5">
    <location>
        <begin position="422"/>
        <end position="485"/>
    </location>
</feature>
<feature type="compositionally biased region" description="Basic and acidic residues" evidence="4">
    <location>
        <begin position="276"/>
        <end position="291"/>
    </location>
</feature>
<dbReference type="InterPro" id="IPR006533">
    <property type="entry name" value="T6SS_Vgr_RhsGE"/>
</dbReference>
<dbReference type="SUPFAM" id="SSF69255">
    <property type="entry name" value="gp5 N-terminal domain-like"/>
    <property type="match status" value="1"/>
</dbReference>
<name>A0A5P3VF11_9BURK</name>
<feature type="domain" description="DUF2345" evidence="6">
    <location>
        <begin position="645"/>
        <end position="793"/>
    </location>
</feature>
<dbReference type="Pfam" id="PF13296">
    <property type="entry name" value="T6SS_Vgr"/>
    <property type="match status" value="1"/>
</dbReference>
<dbReference type="GO" id="GO:0005576">
    <property type="term" value="C:extracellular region"/>
    <property type="evidence" value="ECO:0007669"/>
    <property type="project" value="UniProtKB-SubCell"/>
</dbReference>
<dbReference type="Gene3D" id="2.30.110.50">
    <property type="match status" value="1"/>
</dbReference>
<feature type="domain" description="Putative type VI secretion system Rhs element associated Vgr" evidence="7">
    <location>
        <begin position="511"/>
        <end position="617"/>
    </location>
</feature>
<protein>
    <submittedName>
        <fullName evidence="8">Type VI secretion system tip protein VgrG</fullName>
    </submittedName>
</protein>
<dbReference type="InterPro" id="IPR017847">
    <property type="entry name" value="T6SS_RhsGE_Vgr_subset"/>
</dbReference>
<dbReference type="InterPro" id="IPR037026">
    <property type="entry name" value="Vgr_OB-fold_dom_sf"/>
</dbReference>
<comment type="subcellular location">
    <subcellularLocation>
        <location evidence="1">Secreted</location>
    </subcellularLocation>
</comment>
<dbReference type="InterPro" id="IPR018769">
    <property type="entry name" value="VgrG2_DUF2345"/>
</dbReference>
<dbReference type="Pfam" id="PF04717">
    <property type="entry name" value="Phage_base_V"/>
    <property type="match status" value="1"/>
</dbReference>
<dbReference type="InterPro" id="IPR006531">
    <property type="entry name" value="Gp5/Vgr_OB"/>
</dbReference>
<dbReference type="SUPFAM" id="SSF69349">
    <property type="entry name" value="Phage fibre proteins"/>
    <property type="match status" value="1"/>
</dbReference>
<dbReference type="EMBL" id="CP032518">
    <property type="protein sequence ID" value="QEZ44455.1"/>
    <property type="molecule type" value="Genomic_DNA"/>
</dbReference>
<dbReference type="NCBIfam" id="TIGR01646">
    <property type="entry name" value="vgr_GE"/>
    <property type="match status" value="1"/>
</dbReference>
<dbReference type="Pfam" id="PF05954">
    <property type="entry name" value="Phage_GPD"/>
    <property type="match status" value="1"/>
</dbReference>
<proteinExistence type="inferred from homology"/>
<dbReference type="Pfam" id="PF10106">
    <property type="entry name" value="DUF2345"/>
    <property type="match status" value="1"/>
</dbReference>
<sequence>MGIRDLPFHASRAVMVKGTGLPVVLGQSALNISRLTGRDGINTLFAYEIELKTPDNRHACFGPEANLDLQAMQGKELTVEIELEGTGTGLAGNVGAGTREITGIVHEVQGPFIVGRHALYRFTLRPWLWLATLTTDYKIFQHKTVVEIFDELLADYTFPVEKRLDAARYPRREYQVQYGETDYAFFQRLSEEWGISYFFEHSDGKHRLVLTDGNGAFRRFASPAYHTLRWYRGADRVDEEHLFDFQVVDQIVSGKWTANDYDFVKPRADLTVATADPRDTAHADGEIREWPGTHAQPATGNEPWREGDMLSRIRIEAIRQHGSRARGRGNLRGVVPGCTFTLIHHPNRQANREYLVFATLLELEDVAEASGQGQQWRCEVAFEAQPTSEIFRPDRGQARARTFGPQTATVVGPDNQTLWVDQFGRVKIQLHWDRIGQRNEHSSCWVRAASNWQGDNYGAIHLPRIGQEVIVDFLSGNADCPIITGRVANRVNMPPWNLPSQHALSGFRSKEQFGERHNTFVQDDTQGEIQTQIGSDHQASMLSMGYMVRIPDSDGRRDKRGEGFELRTDGWGAMRGGAGLLLTTEARHDAQGHHKDLGETAARLKNGEDIQRTLGEGADHQRALDGEQVKVADTVRAQHDSIKGSGEQGELSQPALVLASPAGIAATAGEDIHLHSAQHTAISSGEHVALACGKSFLASAVERIVLFARERGLRFIAAKGKIEVQARNDDIEAIAQKVLRLISTQERIEIISTKEVVFNAAGSYLKVNGGGIEYGTPGTWKAHAATHDLPGPKSLHVASITPPSDICLPCAVQAARQAAAVTERAAAGAQP</sequence>
<evidence type="ECO:0000259" key="7">
    <source>
        <dbReference type="Pfam" id="PF13296"/>
    </source>
</evidence>